<protein>
    <recommendedName>
        <fullName evidence="3">DUF3077 domain-containing protein</fullName>
    </recommendedName>
</protein>
<dbReference type="Proteomes" id="UP000032210">
    <property type="component" value="Unassembled WGS sequence"/>
</dbReference>
<dbReference type="EMBL" id="JXCQ01000055">
    <property type="protein sequence ID" value="KIR20128.1"/>
    <property type="molecule type" value="Genomic_DNA"/>
</dbReference>
<name>A0A0D0SD43_PSEFL</name>
<accession>A0A0D0SD43</accession>
<dbReference type="Pfam" id="PF11275">
    <property type="entry name" value="DUF3077"/>
    <property type="match status" value="1"/>
</dbReference>
<dbReference type="AlphaFoldDB" id="A0A0D0SD43"/>
<organism evidence="1 2">
    <name type="scientific">Pseudomonas fluorescens</name>
    <dbReference type="NCBI Taxonomy" id="294"/>
    <lineage>
        <taxon>Bacteria</taxon>
        <taxon>Pseudomonadati</taxon>
        <taxon>Pseudomonadota</taxon>
        <taxon>Gammaproteobacteria</taxon>
        <taxon>Pseudomonadales</taxon>
        <taxon>Pseudomonadaceae</taxon>
        <taxon>Pseudomonas</taxon>
    </lineage>
</organism>
<reference evidence="1 2" key="1">
    <citation type="submission" date="2015-01" db="EMBL/GenBank/DDBJ databases">
        <title>Genome sequence of the beneficial rhizobacterium Pseudomonas fluorescens 2-79.</title>
        <authorList>
            <person name="Thuermer A."/>
            <person name="Daniel R."/>
        </authorList>
    </citation>
    <scope>NUCLEOTIDE SEQUENCE [LARGE SCALE GENOMIC DNA]</scope>
    <source>
        <strain evidence="1 2">2-79</strain>
    </source>
</reference>
<sequence>MVKKVTPDPPKSKADFLSEDALLHRRAIDYYLKASAPDAPIFILNDNLSFEEALAHAADLLHCAVETAHGSGEVMKAPQRAVMHLVEMAKGVVDQALACTQPR</sequence>
<dbReference type="PATRIC" id="fig|294.125.peg.4557"/>
<gene>
    <name evidence="1" type="ORF">PFLU3_44460</name>
</gene>
<dbReference type="InterPro" id="IPR021427">
    <property type="entry name" value="DUF3077"/>
</dbReference>
<comment type="caution">
    <text evidence="1">The sequence shown here is derived from an EMBL/GenBank/DDBJ whole genome shotgun (WGS) entry which is preliminary data.</text>
</comment>
<proteinExistence type="predicted"/>
<dbReference type="RefSeq" id="WP_043050667.1">
    <property type="nucleotide sequence ID" value="NZ_JXCQ01000055.1"/>
</dbReference>
<evidence type="ECO:0000313" key="1">
    <source>
        <dbReference type="EMBL" id="KIR20128.1"/>
    </source>
</evidence>
<evidence type="ECO:0008006" key="3">
    <source>
        <dbReference type="Google" id="ProtNLM"/>
    </source>
</evidence>
<evidence type="ECO:0000313" key="2">
    <source>
        <dbReference type="Proteomes" id="UP000032210"/>
    </source>
</evidence>